<proteinExistence type="predicted"/>
<reference evidence="2 3" key="1">
    <citation type="journal article" date="2019" name="Commun. Biol.">
        <title>The bagworm genome reveals a unique fibroin gene that provides high tensile strength.</title>
        <authorList>
            <person name="Kono N."/>
            <person name="Nakamura H."/>
            <person name="Ohtoshi R."/>
            <person name="Tomita M."/>
            <person name="Numata K."/>
            <person name="Arakawa K."/>
        </authorList>
    </citation>
    <scope>NUCLEOTIDE SEQUENCE [LARGE SCALE GENOMIC DNA]</scope>
</reference>
<organism evidence="2 3">
    <name type="scientific">Eumeta variegata</name>
    <name type="common">Bagworm moth</name>
    <name type="synonym">Eumeta japonica</name>
    <dbReference type="NCBI Taxonomy" id="151549"/>
    <lineage>
        <taxon>Eukaryota</taxon>
        <taxon>Metazoa</taxon>
        <taxon>Ecdysozoa</taxon>
        <taxon>Arthropoda</taxon>
        <taxon>Hexapoda</taxon>
        <taxon>Insecta</taxon>
        <taxon>Pterygota</taxon>
        <taxon>Neoptera</taxon>
        <taxon>Endopterygota</taxon>
        <taxon>Lepidoptera</taxon>
        <taxon>Glossata</taxon>
        <taxon>Ditrysia</taxon>
        <taxon>Tineoidea</taxon>
        <taxon>Psychidae</taxon>
        <taxon>Oiketicinae</taxon>
        <taxon>Eumeta</taxon>
    </lineage>
</organism>
<keyword evidence="2" id="KW-0762">Sugar transport</keyword>
<dbReference type="STRING" id="151549.A0A4C1SIX8"/>
<keyword evidence="2" id="KW-0813">Transport</keyword>
<sequence>MPAKREVRPQYKADTRYHQNEKDTELNKHIEHNTAGNSIRPDPPPMIVPPHHDLQITSEDIHQYLSKGQQDKGNVLNNTKTYPFQPSNALEFQYKNNFANNNTASNTLSSVEGTESHKLLATEEVAYTPTTLTPLSPASPANSSNYSASINPASSSYMHFTT</sequence>
<feature type="region of interest" description="Disordered" evidence="1">
    <location>
        <begin position="1"/>
        <end position="44"/>
    </location>
</feature>
<evidence type="ECO:0000256" key="1">
    <source>
        <dbReference type="SAM" id="MobiDB-lite"/>
    </source>
</evidence>
<dbReference type="EMBL" id="BGZK01007033">
    <property type="protein sequence ID" value="GBP01945.1"/>
    <property type="molecule type" value="Genomic_DNA"/>
</dbReference>
<keyword evidence="3" id="KW-1185">Reference proteome</keyword>
<name>A0A4C1SIX8_EUMVA</name>
<comment type="caution">
    <text evidence="2">The sequence shown here is derived from an EMBL/GenBank/DDBJ whole genome shotgun (WGS) entry which is preliminary data.</text>
</comment>
<dbReference type="Proteomes" id="UP000299102">
    <property type="component" value="Unassembled WGS sequence"/>
</dbReference>
<dbReference type="OrthoDB" id="4540492at2759"/>
<protein>
    <submittedName>
        <fullName evidence="2">Glucose transporter type 1</fullName>
    </submittedName>
</protein>
<accession>A0A4C1SIX8</accession>
<dbReference type="AlphaFoldDB" id="A0A4C1SIX8"/>
<gene>
    <name evidence="2" type="primary">Glut1</name>
    <name evidence="2" type="ORF">EVAR_72353_1</name>
</gene>
<evidence type="ECO:0000313" key="3">
    <source>
        <dbReference type="Proteomes" id="UP000299102"/>
    </source>
</evidence>
<evidence type="ECO:0000313" key="2">
    <source>
        <dbReference type="EMBL" id="GBP01945.1"/>
    </source>
</evidence>
<feature type="compositionally biased region" description="Basic and acidic residues" evidence="1">
    <location>
        <begin position="1"/>
        <end position="32"/>
    </location>
</feature>